<dbReference type="Pfam" id="PF01809">
    <property type="entry name" value="YidD"/>
    <property type="match status" value="1"/>
</dbReference>
<evidence type="ECO:0000313" key="3">
    <source>
        <dbReference type="Proteomes" id="UP001204445"/>
    </source>
</evidence>
<dbReference type="InterPro" id="IPR002696">
    <property type="entry name" value="Membr_insert_effic_factor_YidD"/>
</dbReference>
<keyword evidence="3" id="KW-1185">Reference proteome</keyword>
<comment type="similarity">
    <text evidence="1">Belongs to the UPF0161 family.</text>
</comment>
<dbReference type="RefSeq" id="WP_259055618.1">
    <property type="nucleotide sequence ID" value="NZ_JANUCT010000010.1"/>
</dbReference>
<dbReference type="AlphaFoldDB" id="A0AAE3HL15"/>
<comment type="function">
    <text evidence="1">Could be involved in insertion of integral membrane proteins into the membrane.</text>
</comment>
<sequence length="93" mass="10260">MIGNRSDKSGLAALPRRLLVGLVYGYRYLVSPILGPRCRYLPTCSEYAAEALEKHGVFRGGWLTLKRVGRCHPLTWLGGGSGYDPVPPKKDTE</sequence>
<dbReference type="Proteomes" id="UP001204445">
    <property type="component" value="Unassembled WGS sequence"/>
</dbReference>
<dbReference type="SMART" id="SM01234">
    <property type="entry name" value="Haemolytic"/>
    <property type="match status" value="1"/>
</dbReference>
<dbReference type="PANTHER" id="PTHR33383:SF1">
    <property type="entry name" value="MEMBRANE PROTEIN INSERTION EFFICIENCY FACTOR-RELATED"/>
    <property type="match status" value="1"/>
</dbReference>
<evidence type="ECO:0000256" key="1">
    <source>
        <dbReference type="HAMAP-Rule" id="MF_00386"/>
    </source>
</evidence>
<organism evidence="2 3">
    <name type="scientific">Methylohalomonas lacus</name>
    <dbReference type="NCBI Taxonomy" id="398773"/>
    <lineage>
        <taxon>Bacteria</taxon>
        <taxon>Pseudomonadati</taxon>
        <taxon>Pseudomonadota</taxon>
        <taxon>Gammaproteobacteria</taxon>
        <taxon>Methylohalomonadales</taxon>
        <taxon>Methylohalomonadaceae</taxon>
        <taxon>Methylohalomonas</taxon>
    </lineage>
</organism>
<keyword evidence="1" id="KW-0472">Membrane</keyword>
<gene>
    <name evidence="2" type="ORF">J2T55_001709</name>
</gene>
<evidence type="ECO:0000313" key="2">
    <source>
        <dbReference type="EMBL" id="MCS3903680.1"/>
    </source>
</evidence>
<name>A0AAE3HL15_9GAMM</name>
<dbReference type="EMBL" id="JANUCT010000010">
    <property type="protein sequence ID" value="MCS3903680.1"/>
    <property type="molecule type" value="Genomic_DNA"/>
</dbReference>
<dbReference type="PANTHER" id="PTHR33383">
    <property type="entry name" value="MEMBRANE PROTEIN INSERTION EFFICIENCY FACTOR-RELATED"/>
    <property type="match status" value="1"/>
</dbReference>
<protein>
    <recommendedName>
        <fullName evidence="1">Putative membrane protein insertion efficiency factor</fullName>
    </recommendedName>
</protein>
<dbReference type="GO" id="GO:0005886">
    <property type="term" value="C:plasma membrane"/>
    <property type="evidence" value="ECO:0007669"/>
    <property type="project" value="UniProtKB-SubCell"/>
</dbReference>
<accession>A0AAE3HL15</accession>
<proteinExistence type="inferred from homology"/>
<comment type="caution">
    <text evidence="2">The sequence shown here is derived from an EMBL/GenBank/DDBJ whole genome shotgun (WGS) entry which is preliminary data.</text>
</comment>
<keyword evidence="1" id="KW-1003">Cell membrane</keyword>
<dbReference type="NCBIfam" id="TIGR00278">
    <property type="entry name" value="membrane protein insertion efficiency factor YidD"/>
    <property type="match status" value="1"/>
</dbReference>
<dbReference type="HAMAP" id="MF_00386">
    <property type="entry name" value="UPF0161_YidD"/>
    <property type="match status" value="1"/>
</dbReference>
<reference evidence="2" key="1">
    <citation type="submission" date="2022-08" db="EMBL/GenBank/DDBJ databases">
        <title>Genomic Encyclopedia of Type Strains, Phase III (KMG-III): the genomes of soil and plant-associated and newly described type strains.</title>
        <authorList>
            <person name="Whitman W."/>
        </authorList>
    </citation>
    <scope>NUCLEOTIDE SEQUENCE</scope>
    <source>
        <strain evidence="2">HMT 1</strain>
    </source>
</reference>
<comment type="subcellular location">
    <subcellularLocation>
        <location evidence="1">Cell membrane</location>
        <topology evidence="1">Peripheral membrane protein</topology>
        <orientation evidence="1">Cytoplasmic side</orientation>
    </subcellularLocation>
</comment>